<accession>A0A9P7G0Y6</accession>
<dbReference type="AlphaFoldDB" id="A0A9P7G0Y6"/>
<feature type="region of interest" description="Disordered" evidence="1">
    <location>
        <begin position="27"/>
        <end position="55"/>
    </location>
</feature>
<reference evidence="2" key="2">
    <citation type="submission" date="2021-10" db="EMBL/GenBank/DDBJ databases">
        <title>Phylogenomics reveals ancestral predisposition of the termite-cultivated fungus Termitomyces towards a domesticated lifestyle.</title>
        <authorList>
            <person name="Auxier B."/>
            <person name="Grum-Grzhimaylo A."/>
            <person name="Cardenas M.E."/>
            <person name="Lodge J.D."/>
            <person name="Laessoe T."/>
            <person name="Pedersen O."/>
            <person name="Smith M.E."/>
            <person name="Kuyper T.W."/>
            <person name="Franco-Molano E.A."/>
            <person name="Baroni T.J."/>
            <person name="Aanen D.K."/>
        </authorList>
    </citation>
    <scope>NUCLEOTIDE SEQUENCE</scope>
    <source>
        <strain evidence="2">D49</strain>
    </source>
</reference>
<dbReference type="OrthoDB" id="10514483at2759"/>
<dbReference type="Proteomes" id="UP000717328">
    <property type="component" value="Unassembled WGS sequence"/>
</dbReference>
<reference evidence="2" key="1">
    <citation type="submission" date="2021-02" db="EMBL/GenBank/DDBJ databases">
        <authorList>
            <person name="Nieuwenhuis M."/>
            <person name="Van De Peppel L.J.J."/>
        </authorList>
    </citation>
    <scope>NUCLEOTIDE SEQUENCE</scope>
    <source>
        <strain evidence="2">D49</strain>
    </source>
</reference>
<evidence type="ECO:0000256" key="1">
    <source>
        <dbReference type="SAM" id="MobiDB-lite"/>
    </source>
</evidence>
<evidence type="ECO:0000313" key="2">
    <source>
        <dbReference type="EMBL" id="KAG5640053.1"/>
    </source>
</evidence>
<keyword evidence="3" id="KW-1185">Reference proteome</keyword>
<name>A0A9P7G0Y6_9AGAR</name>
<dbReference type="EMBL" id="JABCKI010004892">
    <property type="protein sequence ID" value="KAG5640053.1"/>
    <property type="molecule type" value="Genomic_DNA"/>
</dbReference>
<organism evidence="2 3">
    <name type="scientific">Sphagnurus paluster</name>
    <dbReference type="NCBI Taxonomy" id="117069"/>
    <lineage>
        <taxon>Eukaryota</taxon>
        <taxon>Fungi</taxon>
        <taxon>Dikarya</taxon>
        <taxon>Basidiomycota</taxon>
        <taxon>Agaricomycotina</taxon>
        <taxon>Agaricomycetes</taxon>
        <taxon>Agaricomycetidae</taxon>
        <taxon>Agaricales</taxon>
        <taxon>Tricholomatineae</taxon>
        <taxon>Lyophyllaceae</taxon>
        <taxon>Sphagnurus</taxon>
    </lineage>
</organism>
<sequence>MLLTNQCLEKLAAARVDFQSRGMLNGGTLADGPHPAPPLIDADDAEADPGMTSLGDVKLAKCT</sequence>
<feature type="non-terminal residue" evidence="2">
    <location>
        <position position="63"/>
    </location>
</feature>
<protein>
    <submittedName>
        <fullName evidence="2">Uncharacterized protein</fullName>
    </submittedName>
</protein>
<comment type="caution">
    <text evidence="2">The sequence shown here is derived from an EMBL/GenBank/DDBJ whole genome shotgun (WGS) entry which is preliminary data.</text>
</comment>
<gene>
    <name evidence="2" type="ORF">H0H81_012725</name>
</gene>
<proteinExistence type="predicted"/>
<evidence type="ECO:0000313" key="3">
    <source>
        <dbReference type="Proteomes" id="UP000717328"/>
    </source>
</evidence>